<dbReference type="PANTHER" id="PTHR30081:SF8">
    <property type="entry name" value="PROTEIN TRANSLOCASE SUBUNIT SECF"/>
    <property type="match status" value="1"/>
</dbReference>
<dbReference type="AlphaFoldDB" id="A0A345HJL5"/>
<dbReference type="EMBL" id="CP031194">
    <property type="protein sequence ID" value="AXG76889.1"/>
    <property type="molecule type" value="Genomic_DNA"/>
</dbReference>
<feature type="transmembrane region" description="Helical" evidence="9">
    <location>
        <begin position="246"/>
        <end position="269"/>
    </location>
</feature>
<keyword evidence="4 9" id="KW-0812">Transmembrane</keyword>
<dbReference type="GO" id="GO:0043952">
    <property type="term" value="P:protein transport by the Sec complex"/>
    <property type="evidence" value="ECO:0007669"/>
    <property type="project" value="UniProtKB-UniRule"/>
</dbReference>
<evidence type="ECO:0000259" key="11">
    <source>
        <dbReference type="Pfam" id="PF02355"/>
    </source>
</evidence>
<evidence type="ECO:0000256" key="2">
    <source>
        <dbReference type="ARBA" id="ARBA00022448"/>
    </source>
</evidence>
<dbReference type="Proteomes" id="UP000253868">
    <property type="component" value="Chromosome"/>
</dbReference>
<evidence type="ECO:0000256" key="7">
    <source>
        <dbReference type="ARBA" id="ARBA00023010"/>
    </source>
</evidence>
<evidence type="ECO:0000256" key="5">
    <source>
        <dbReference type="ARBA" id="ARBA00022927"/>
    </source>
</evidence>
<comment type="similarity">
    <text evidence="9">Belongs to the SecD/SecF family. SecF subfamily.</text>
</comment>
<sequence length="382" mass="39988">MSKLGDLGARLYRGEVGYDFIGKRMFWYAISILITITAIVAVAVRGLNMGIEFKGGAVFTIPKTEASISQVQEDAERASGHDAIVQKLGNGTMRIQVTELDTAQSAKVKTQLAKDLNVDENKIAADLVGPSWGETIANKAWNGLAIFMVLVVIYLAIAFEWRMAVAALIALIHDLTITVGVYALVGFEVTPGTVIGLLTILGYSLYDTVVVFDSLKEGSEKITKQSRWTYSEVANRSINSTLVRSINTTVVALLPVGGLLFIGGGFLGAGMLNDISLSLFVGLAAGAYSSIFIATPLVADLKERDPQIKALKKRVLAKRAAAAAKGEPADGSADDADGGDGGYEDGGDGTEPGTPAPAGAGASAGQRPRGGRGRPSGPGGRR</sequence>
<feature type="compositionally biased region" description="Low complexity" evidence="10">
    <location>
        <begin position="351"/>
        <end position="367"/>
    </location>
</feature>
<dbReference type="InterPro" id="IPR005665">
    <property type="entry name" value="SecF_bac"/>
</dbReference>
<dbReference type="InterPro" id="IPR022813">
    <property type="entry name" value="SecD/SecF_arch_bac"/>
</dbReference>
<keyword evidence="13" id="KW-1185">Reference proteome</keyword>
<proteinExistence type="inferred from homology"/>
<dbReference type="PRINTS" id="PR01755">
    <property type="entry name" value="SECFTRNLCASE"/>
</dbReference>
<dbReference type="Gene3D" id="1.20.1640.10">
    <property type="entry name" value="Multidrug efflux transporter AcrB transmembrane domain"/>
    <property type="match status" value="1"/>
</dbReference>
<dbReference type="InterPro" id="IPR022646">
    <property type="entry name" value="SecD/SecF_CS"/>
</dbReference>
<gene>
    <name evidence="9" type="primary">secF</name>
    <name evidence="12" type="ORF">DVK44_03405</name>
</gene>
<feature type="transmembrane region" description="Helical" evidence="9">
    <location>
        <begin position="25"/>
        <end position="44"/>
    </location>
</feature>
<feature type="compositionally biased region" description="Acidic residues" evidence="10">
    <location>
        <begin position="332"/>
        <end position="348"/>
    </location>
</feature>
<feature type="transmembrane region" description="Helical" evidence="9">
    <location>
        <begin position="275"/>
        <end position="299"/>
    </location>
</feature>
<dbReference type="KEGG" id="spad:DVK44_03405"/>
<comment type="caution">
    <text evidence="9">Lacks conserved residue(s) required for the propagation of feature annotation.</text>
</comment>
<dbReference type="OrthoDB" id="9774769at2"/>
<dbReference type="GO" id="GO:0015450">
    <property type="term" value="F:protein-transporting ATPase activity"/>
    <property type="evidence" value="ECO:0007669"/>
    <property type="project" value="InterPro"/>
</dbReference>
<evidence type="ECO:0000256" key="10">
    <source>
        <dbReference type="SAM" id="MobiDB-lite"/>
    </source>
</evidence>
<dbReference type="PANTHER" id="PTHR30081">
    <property type="entry name" value="PROTEIN-EXPORT MEMBRANE PROTEIN SEC"/>
    <property type="match status" value="1"/>
</dbReference>
<evidence type="ECO:0000256" key="3">
    <source>
        <dbReference type="ARBA" id="ARBA00022475"/>
    </source>
</evidence>
<evidence type="ECO:0000313" key="12">
    <source>
        <dbReference type="EMBL" id="AXG76889.1"/>
    </source>
</evidence>
<dbReference type="SUPFAM" id="SSF82866">
    <property type="entry name" value="Multidrug efflux transporter AcrB transmembrane domain"/>
    <property type="match status" value="1"/>
</dbReference>
<dbReference type="RefSeq" id="WP_114658262.1">
    <property type="nucleotide sequence ID" value="NZ_CP031194.1"/>
</dbReference>
<protein>
    <recommendedName>
        <fullName evidence="9">Protein-export membrane protein SecF</fullName>
    </recommendedName>
</protein>
<dbReference type="InterPro" id="IPR055344">
    <property type="entry name" value="SecD_SecF_C_bact"/>
</dbReference>
<dbReference type="NCBIfam" id="TIGR00966">
    <property type="entry name" value="transloc_SecF"/>
    <property type="match status" value="1"/>
</dbReference>
<keyword evidence="8 9" id="KW-0472">Membrane</keyword>
<dbReference type="Pfam" id="PF07549">
    <property type="entry name" value="Sec_GG"/>
    <property type="match status" value="1"/>
</dbReference>
<evidence type="ECO:0000256" key="4">
    <source>
        <dbReference type="ARBA" id="ARBA00022692"/>
    </source>
</evidence>
<keyword evidence="2 9" id="KW-0813">Transport</keyword>
<organism evidence="12 13">
    <name type="scientific">Streptomyces paludis</name>
    <dbReference type="NCBI Taxonomy" id="2282738"/>
    <lineage>
        <taxon>Bacteria</taxon>
        <taxon>Bacillati</taxon>
        <taxon>Actinomycetota</taxon>
        <taxon>Actinomycetes</taxon>
        <taxon>Kitasatosporales</taxon>
        <taxon>Streptomycetaceae</taxon>
        <taxon>Streptomyces</taxon>
    </lineage>
</organism>
<feature type="region of interest" description="Disordered" evidence="10">
    <location>
        <begin position="322"/>
        <end position="382"/>
    </location>
</feature>
<accession>A0A345HJL5</accession>
<keyword evidence="7 9" id="KW-0811">Translocation</keyword>
<comment type="subcellular location">
    <subcellularLocation>
        <location evidence="1 9">Cell membrane</location>
        <topology evidence="1 9">Multi-pass membrane protein</topology>
    </subcellularLocation>
</comment>
<feature type="transmembrane region" description="Helical" evidence="9">
    <location>
        <begin position="140"/>
        <end position="157"/>
    </location>
</feature>
<keyword evidence="3 9" id="KW-1003">Cell membrane</keyword>
<comment type="subunit">
    <text evidence="9">Forms a complex with SecD. Part of the essential Sec protein translocation apparatus which comprises SecA, SecYEG and auxiliary proteins SecDF. Other proteins may also be involved.</text>
</comment>
<dbReference type="InterPro" id="IPR022645">
    <property type="entry name" value="SecD/SecF_bac"/>
</dbReference>
<keyword evidence="5 9" id="KW-0653">Protein transport</keyword>
<dbReference type="InterPro" id="IPR048634">
    <property type="entry name" value="SecD_SecF_C"/>
</dbReference>
<dbReference type="HAMAP" id="MF_01464_B">
    <property type="entry name" value="SecF_B"/>
    <property type="match status" value="1"/>
</dbReference>
<comment type="function">
    <text evidence="9">Part of the Sec protein translocase complex. Interacts with the SecYEG preprotein conducting channel. SecDF uses the proton motive force (PMF) to complete protein translocation after the ATP-dependent function of SecA.</text>
</comment>
<name>A0A345HJL5_9ACTN</name>
<dbReference type="GO" id="GO:0065002">
    <property type="term" value="P:intracellular protein transmembrane transport"/>
    <property type="evidence" value="ECO:0007669"/>
    <property type="project" value="UniProtKB-UniRule"/>
</dbReference>
<feature type="domain" description="Protein export membrane protein SecD/SecF C-terminal" evidence="11">
    <location>
        <begin position="111"/>
        <end position="303"/>
    </location>
</feature>
<dbReference type="GO" id="GO:0005886">
    <property type="term" value="C:plasma membrane"/>
    <property type="evidence" value="ECO:0007669"/>
    <property type="project" value="UniProtKB-SubCell"/>
</dbReference>
<evidence type="ECO:0000256" key="1">
    <source>
        <dbReference type="ARBA" id="ARBA00004651"/>
    </source>
</evidence>
<evidence type="ECO:0000313" key="13">
    <source>
        <dbReference type="Proteomes" id="UP000253868"/>
    </source>
</evidence>
<feature type="compositionally biased region" description="Gly residues" evidence="10">
    <location>
        <begin position="373"/>
        <end position="382"/>
    </location>
</feature>
<keyword evidence="6 9" id="KW-1133">Transmembrane helix</keyword>
<dbReference type="Pfam" id="PF02355">
    <property type="entry name" value="SecD_SecF_C"/>
    <property type="match status" value="1"/>
</dbReference>
<evidence type="ECO:0000256" key="9">
    <source>
        <dbReference type="HAMAP-Rule" id="MF_01464"/>
    </source>
</evidence>
<dbReference type="GO" id="GO:0006605">
    <property type="term" value="P:protein targeting"/>
    <property type="evidence" value="ECO:0007669"/>
    <property type="project" value="UniProtKB-UniRule"/>
</dbReference>
<feature type="compositionally biased region" description="Low complexity" evidence="10">
    <location>
        <begin position="322"/>
        <end position="331"/>
    </location>
</feature>
<dbReference type="FunFam" id="1.20.1640.10:FF:000023">
    <property type="entry name" value="Protein-export membrane protein SecF"/>
    <property type="match status" value="1"/>
</dbReference>
<dbReference type="NCBIfam" id="TIGR00916">
    <property type="entry name" value="2A0604s01"/>
    <property type="match status" value="1"/>
</dbReference>
<evidence type="ECO:0000256" key="8">
    <source>
        <dbReference type="ARBA" id="ARBA00023136"/>
    </source>
</evidence>
<evidence type="ECO:0000256" key="6">
    <source>
        <dbReference type="ARBA" id="ARBA00022989"/>
    </source>
</evidence>
<reference evidence="13" key="1">
    <citation type="submission" date="2018-07" db="EMBL/GenBank/DDBJ databases">
        <authorList>
            <person name="Zhao J."/>
        </authorList>
    </citation>
    <scope>NUCLEOTIDE SEQUENCE [LARGE SCALE GENOMIC DNA]</scope>
    <source>
        <strain evidence="13">GSSD-12</strain>
    </source>
</reference>